<dbReference type="PANTHER" id="PTHR43861:SF1">
    <property type="entry name" value="TRANS-ACONITATE 2-METHYLTRANSFERASE"/>
    <property type="match status" value="1"/>
</dbReference>
<name>A0A1I6L3Y0_9SPHN</name>
<dbReference type="Pfam" id="PF08241">
    <property type="entry name" value="Methyltransf_11"/>
    <property type="match status" value="1"/>
</dbReference>
<keyword evidence="2" id="KW-0489">Methyltransferase</keyword>
<dbReference type="AlphaFoldDB" id="A0A1I6L3Y0"/>
<dbReference type="GO" id="GO:0008757">
    <property type="term" value="F:S-adenosylmethionine-dependent methyltransferase activity"/>
    <property type="evidence" value="ECO:0007669"/>
    <property type="project" value="InterPro"/>
</dbReference>
<dbReference type="STRING" id="1166337.SAMN05192580_2253"/>
<dbReference type="Proteomes" id="UP000198824">
    <property type="component" value="Unassembled WGS sequence"/>
</dbReference>
<proteinExistence type="predicted"/>
<reference evidence="2 3" key="1">
    <citation type="submission" date="2016-10" db="EMBL/GenBank/DDBJ databases">
        <authorList>
            <person name="de Groot N.N."/>
        </authorList>
    </citation>
    <scope>NUCLEOTIDE SEQUENCE [LARGE SCALE GENOMIC DNA]</scope>
    <source>
        <strain evidence="2 3">S5-249</strain>
    </source>
</reference>
<dbReference type="Gene3D" id="3.40.50.150">
    <property type="entry name" value="Vaccinia Virus protein VP39"/>
    <property type="match status" value="1"/>
</dbReference>
<dbReference type="SUPFAM" id="SSF53335">
    <property type="entry name" value="S-adenosyl-L-methionine-dependent methyltransferases"/>
    <property type="match status" value="1"/>
</dbReference>
<protein>
    <submittedName>
        <fullName evidence="2">Methyltransferase domain-containing protein</fullName>
    </submittedName>
</protein>
<dbReference type="InterPro" id="IPR013216">
    <property type="entry name" value="Methyltransf_11"/>
</dbReference>
<gene>
    <name evidence="2" type="ORF">SAMN05192580_2253</name>
</gene>
<dbReference type="CDD" id="cd02440">
    <property type="entry name" value="AdoMet_MTases"/>
    <property type="match status" value="1"/>
</dbReference>
<dbReference type="OrthoDB" id="9777638at2"/>
<evidence type="ECO:0000259" key="1">
    <source>
        <dbReference type="Pfam" id="PF08241"/>
    </source>
</evidence>
<evidence type="ECO:0000313" key="3">
    <source>
        <dbReference type="Proteomes" id="UP000198824"/>
    </source>
</evidence>
<keyword evidence="3" id="KW-1185">Reference proteome</keyword>
<feature type="domain" description="Methyltransferase type 11" evidence="1">
    <location>
        <begin position="40"/>
        <end position="127"/>
    </location>
</feature>
<evidence type="ECO:0000313" key="2">
    <source>
        <dbReference type="EMBL" id="SFR98149.1"/>
    </source>
</evidence>
<accession>A0A1I6L3Y0</accession>
<organism evidence="2 3">
    <name type="scientific">Sphingomonas jatrophae</name>
    <dbReference type="NCBI Taxonomy" id="1166337"/>
    <lineage>
        <taxon>Bacteria</taxon>
        <taxon>Pseudomonadati</taxon>
        <taxon>Pseudomonadota</taxon>
        <taxon>Alphaproteobacteria</taxon>
        <taxon>Sphingomonadales</taxon>
        <taxon>Sphingomonadaceae</taxon>
        <taxon>Sphingomonas</taxon>
    </lineage>
</organism>
<dbReference type="GO" id="GO:0032259">
    <property type="term" value="P:methylation"/>
    <property type="evidence" value="ECO:0007669"/>
    <property type="project" value="UniProtKB-KW"/>
</dbReference>
<dbReference type="EMBL" id="FOZG01000002">
    <property type="protein sequence ID" value="SFR98149.1"/>
    <property type="molecule type" value="Genomic_DNA"/>
</dbReference>
<dbReference type="InterPro" id="IPR029063">
    <property type="entry name" value="SAM-dependent_MTases_sf"/>
</dbReference>
<dbReference type="RefSeq" id="WP_093314598.1">
    <property type="nucleotide sequence ID" value="NZ_FOZG01000002.1"/>
</dbReference>
<keyword evidence="2" id="KW-0808">Transferase</keyword>
<dbReference type="PANTHER" id="PTHR43861">
    <property type="entry name" value="TRANS-ACONITATE 2-METHYLTRANSFERASE-RELATED"/>
    <property type="match status" value="1"/>
</dbReference>
<sequence length="254" mass="26628">MTNASSLWDPADYAANAGFVPALGAPVLALLDPKAGERVLDLGCGDGVLTRQIAEAGAAVVGVDASLAMVEAAVGRGLDARVIDGERLAFDAEFDAVFSNAALHWMLDPAAVAAGVSRALKPGGRFVGEMGGDGNIARLRAGLREELVARGYPVPSADPQWYPSVADFTAVYEAAGFDGIEAQLIQRPTPLPTGVTGWLRTFRSGFLDAAGVPAAEQEAVARAVEERLVPVLRQPDGAWVADYVRLRFTMRKPG</sequence>